<sequence>MSDSYTTSSFYTLNRRYMRSEDCSVIMYGGGGEHVMLNFDQCTETLAMLDYRVTQKTSFRHGAATSKETKMYELIMAQLSDILVHWRKAVADPAHYRSNKVDPGICIHTLDIDMCEGLDTLKALEDKADEMGIPNYTRLLVPFFQSEPCKCTLCAPSIGRRRWFWQCAQKYFATLPPTIFERMFSGLRVDAENAL</sequence>
<accession>A0A165E553</accession>
<dbReference type="InParanoid" id="A0A165E553"/>
<name>A0A165E553_EXIGL</name>
<evidence type="ECO:0000313" key="1">
    <source>
        <dbReference type="EMBL" id="KZV86092.1"/>
    </source>
</evidence>
<dbReference type="Proteomes" id="UP000077266">
    <property type="component" value="Unassembled WGS sequence"/>
</dbReference>
<organism evidence="1 2">
    <name type="scientific">Exidia glandulosa HHB12029</name>
    <dbReference type="NCBI Taxonomy" id="1314781"/>
    <lineage>
        <taxon>Eukaryota</taxon>
        <taxon>Fungi</taxon>
        <taxon>Dikarya</taxon>
        <taxon>Basidiomycota</taxon>
        <taxon>Agaricomycotina</taxon>
        <taxon>Agaricomycetes</taxon>
        <taxon>Auriculariales</taxon>
        <taxon>Exidiaceae</taxon>
        <taxon>Exidia</taxon>
    </lineage>
</organism>
<dbReference type="AlphaFoldDB" id="A0A165E553"/>
<protein>
    <submittedName>
        <fullName evidence="1">Uncharacterized protein</fullName>
    </submittedName>
</protein>
<gene>
    <name evidence="1" type="ORF">EXIGLDRAFT_774981</name>
</gene>
<evidence type="ECO:0000313" key="2">
    <source>
        <dbReference type="Proteomes" id="UP000077266"/>
    </source>
</evidence>
<proteinExistence type="predicted"/>
<dbReference type="EMBL" id="KV426167">
    <property type="protein sequence ID" value="KZV86092.1"/>
    <property type="molecule type" value="Genomic_DNA"/>
</dbReference>
<keyword evidence="2" id="KW-1185">Reference proteome</keyword>
<reference evidence="1 2" key="1">
    <citation type="journal article" date="2016" name="Mol. Biol. Evol.">
        <title>Comparative Genomics of Early-Diverging Mushroom-Forming Fungi Provides Insights into the Origins of Lignocellulose Decay Capabilities.</title>
        <authorList>
            <person name="Nagy L.G."/>
            <person name="Riley R."/>
            <person name="Tritt A."/>
            <person name="Adam C."/>
            <person name="Daum C."/>
            <person name="Floudas D."/>
            <person name="Sun H."/>
            <person name="Yadav J.S."/>
            <person name="Pangilinan J."/>
            <person name="Larsson K.H."/>
            <person name="Matsuura K."/>
            <person name="Barry K."/>
            <person name="Labutti K."/>
            <person name="Kuo R."/>
            <person name="Ohm R.A."/>
            <person name="Bhattacharya S.S."/>
            <person name="Shirouzu T."/>
            <person name="Yoshinaga Y."/>
            <person name="Martin F.M."/>
            <person name="Grigoriev I.V."/>
            <person name="Hibbett D.S."/>
        </authorList>
    </citation>
    <scope>NUCLEOTIDE SEQUENCE [LARGE SCALE GENOMIC DNA]</scope>
    <source>
        <strain evidence="1 2">HHB12029</strain>
    </source>
</reference>